<proteinExistence type="predicted"/>
<feature type="transmembrane region" description="Helical" evidence="2">
    <location>
        <begin position="44"/>
        <end position="75"/>
    </location>
</feature>
<evidence type="ECO:0000256" key="1">
    <source>
        <dbReference type="SAM" id="MobiDB-lite"/>
    </source>
</evidence>
<feature type="region of interest" description="Disordered" evidence="1">
    <location>
        <begin position="149"/>
        <end position="202"/>
    </location>
</feature>
<dbReference type="EMBL" id="SGXF01000003">
    <property type="protein sequence ID" value="RZT00519.1"/>
    <property type="molecule type" value="Genomic_DNA"/>
</dbReference>
<accession>A0A4Q7PKD0</accession>
<sequence length="260" mass="27909">MTVFQIPLTVYPEGVRLRADKGKRILPNIFRGALYTMNTKTKKILLWALSAFLFLTFFAALAQGVFAAAVFALIAGLSCNPLVQDVLKPYSLSKYTMPVVFGVSFLLCTCIFPKAGREASDIGQTTEIAVQAKPSATVSIAETESAFPETVTLASETEPSQTQAPAESETAPDRTSVPELTTATPVRSEAAAPPQTAAPTLPAQTVPVRQPVEQTVWLSATGEKYHNKPNCGNMNPDKARKVSLSQALAEGRQPCKKCFG</sequence>
<keyword evidence="4" id="KW-1185">Reference proteome</keyword>
<reference evidence="3 4" key="1">
    <citation type="submission" date="2019-02" db="EMBL/GenBank/DDBJ databases">
        <title>Genomic Encyclopedia of Type Strains, Phase IV (KMG-IV): sequencing the most valuable type-strain genomes for metagenomic binning, comparative biology and taxonomic classification.</title>
        <authorList>
            <person name="Goeker M."/>
        </authorList>
    </citation>
    <scope>NUCLEOTIDE SEQUENCE [LARGE SCALE GENOMIC DNA]</scope>
    <source>
        <strain evidence="3 4">DSM 29486</strain>
    </source>
</reference>
<comment type="caution">
    <text evidence="3">The sequence shown here is derived from an EMBL/GenBank/DDBJ whole genome shotgun (WGS) entry which is preliminary data.</text>
</comment>
<keyword evidence="2" id="KW-0472">Membrane</keyword>
<dbReference type="Proteomes" id="UP000292927">
    <property type="component" value="Unassembled WGS sequence"/>
</dbReference>
<feature type="transmembrane region" description="Helical" evidence="2">
    <location>
        <begin position="95"/>
        <end position="112"/>
    </location>
</feature>
<gene>
    <name evidence="3" type="ORF">EV209_1840</name>
</gene>
<evidence type="ECO:0000256" key="2">
    <source>
        <dbReference type="SAM" id="Phobius"/>
    </source>
</evidence>
<keyword evidence="2" id="KW-0812">Transmembrane</keyword>
<dbReference type="AlphaFoldDB" id="A0A4Q7PKD0"/>
<feature type="compositionally biased region" description="Low complexity" evidence="1">
    <location>
        <begin position="190"/>
        <end position="202"/>
    </location>
</feature>
<keyword evidence="2" id="KW-1133">Transmembrane helix</keyword>
<organism evidence="3 4">
    <name type="scientific">Cuneatibacter caecimuris</name>
    <dbReference type="NCBI Taxonomy" id="1796618"/>
    <lineage>
        <taxon>Bacteria</taxon>
        <taxon>Bacillati</taxon>
        <taxon>Bacillota</taxon>
        <taxon>Clostridia</taxon>
        <taxon>Lachnospirales</taxon>
        <taxon>Lachnospiraceae</taxon>
        <taxon>Cuneatibacter</taxon>
    </lineage>
</organism>
<name>A0A4Q7PKD0_9FIRM</name>
<evidence type="ECO:0000313" key="3">
    <source>
        <dbReference type="EMBL" id="RZT00519.1"/>
    </source>
</evidence>
<feature type="compositionally biased region" description="Polar residues" evidence="1">
    <location>
        <begin position="152"/>
        <end position="165"/>
    </location>
</feature>
<evidence type="ECO:0000313" key="4">
    <source>
        <dbReference type="Proteomes" id="UP000292927"/>
    </source>
</evidence>
<protein>
    <submittedName>
        <fullName evidence="3">Uncharacterized protein</fullName>
    </submittedName>
</protein>